<organism evidence="2 3">
    <name type="scientific">Bacillus wiedmannii</name>
    <dbReference type="NCBI Taxonomy" id="1890302"/>
    <lineage>
        <taxon>Bacteria</taxon>
        <taxon>Bacillati</taxon>
        <taxon>Bacillota</taxon>
        <taxon>Bacilli</taxon>
        <taxon>Bacillales</taxon>
        <taxon>Bacillaceae</taxon>
        <taxon>Bacillus</taxon>
        <taxon>Bacillus cereus group</taxon>
    </lineage>
</organism>
<protein>
    <submittedName>
        <fullName evidence="2">Uncharacterized protein</fullName>
    </submittedName>
</protein>
<feature type="transmembrane region" description="Helical" evidence="1">
    <location>
        <begin position="194"/>
        <end position="215"/>
    </location>
</feature>
<gene>
    <name evidence="2" type="ORF">COM27_27480</name>
</gene>
<proteinExistence type="predicted"/>
<feature type="transmembrane region" description="Helical" evidence="1">
    <location>
        <begin position="236"/>
        <end position="256"/>
    </location>
</feature>
<keyword evidence="1" id="KW-0472">Membrane</keyword>
<sequence length="257" mass="29657">MSLELFQFVFSQVITGIGVYFTYKSYKHAKQKATHRDSEDTFEIIDYKISSTDKKIKQVLNFIPSLIALFFCAFIAHSLYNNLSIIQNSPLISFNERETMLSIIARVISNGVQTFGLFIYAFIILYAILFIIKYSLLQRPFKFISTPIQILFCIATIFLTYNIAEISLQIELGNLLASSIENKQVTPLNDLSSILSTMSPILILVQIFISMFFFVELMKNFHTNQQFLTSDLKKDGFKITLTFILLTYFIIFHTPFN</sequence>
<comment type="caution">
    <text evidence="2">The sequence shown here is derived from an EMBL/GenBank/DDBJ whole genome shotgun (WGS) entry which is preliminary data.</text>
</comment>
<feature type="transmembrane region" description="Helical" evidence="1">
    <location>
        <begin position="143"/>
        <end position="164"/>
    </location>
</feature>
<dbReference type="RefSeq" id="WP_016089876.1">
    <property type="nucleotide sequence ID" value="NZ_JBHJZJ010000023.1"/>
</dbReference>
<accession>A0A2B6RKG0</accession>
<evidence type="ECO:0000256" key="1">
    <source>
        <dbReference type="SAM" id="Phobius"/>
    </source>
</evidence>
<dbReference type="AlphaFoldDB" id="A0A2B6RKG0"/>
<feature type="transmembrane region" description="Helical" evidence="1">
    <location>
        <begin position="59"/>
        <end position="80"/>
    </location>
</feature>
<evidence type="ECO:0000313" key="3">
    <source>
        <dbReference type="Proteomes" id="UP000223472"/>
    </source>
</evidence>
<evidence type="ECO:0000313" key="2">
    <source>
        <dbReference type="EMBL" id="PGD29363.1"/>
    </source>
</evidence>
<name>A0A2B6RKG0_9BACI</name>
<dbReference type="Proteomes" id="UP000223472">
    <property type="component" value="Unassembled WGS sequence"/>
</dbReference>
<feature type="transmembrane region" description="Helical" evidence="1">
    <location>
        <begin position="6"/>
        <end position="23"/>
    </location>
</feature>
<feature type="transmembrane region" description="Helical" evidence="1">
    <location>
        <begin position="117"/>
        <end position="136"/>
    </location>
</feature>
<reference evidence="2 3" key="1">
    <citation type="submission" date="2017-09" db="EMBL/GenBank/DDBJ databases">
        <title>Large-scale bioinformatics analysis of Bacillus genomes uncovers conserved roles of natural products in bacterial physiology.</title>
        <authorList>
            <consortium name="Agbiome Team Llc"/>
            <person name="Bleich R.M."/>
            <person name="Grubbs K.J."/>
            <person name="Santa Maria K.C."/>
            <person name="Allen S.E."/>
            <person name="Farag S."/>
            <person name="Shank E.A."/>
            <person name="Bowers A."/>
        </authorList>
    </citation>
    <scope>NUCLEOTIDE SEQUENCE [LARGE SCALE GENOMIC DNA]</scope>
    <source>
        <strain evidence="2 3">AFS065610</strain>
    </source>
</reference>
<dbReference type="EMBL" id="NVIY01000052">
    <property type="protein sequence ID" value="PGD29363.1"/>
    <property type="molecule type" value="Genomic_DNA"/>
</dbReference>
<keyword evidence="1" id="KW-1133">Transmembrane helix</keyword>
<keyword evidence="1" id="KW-0812">Transmembrane</keyword>